<feature type="compositionally biased region" description="Basic residues" evidence="3">
    <location>
        <begin position="152"/>
        <end position="162"/>
    </location>
</feature>
<dbReference type="PANTHER" id="PTHR28582">
    <property type="entry name" value="TRNA-SPLICING ENDONUCLEASE SUBUNIT SEN15"/>
    <property type="match status" value="1"/>
</dbReference>
<dbReference type="GO" id="GO:0006388">
    <property type="term" value="P:tRNA splicing, via endonucleolytic cleavage and ligation"/>
    <property type="evidence" value="ECO:0007669"/>
    <property type="project" value="InterPro"/>
</dbReference>
<dbReference type="SUPFAM" id="SSF53032">
    <property type="entry name" value="tRNA-intron endonuclease catalytic domain-like"/>
    <property type="match status" value="1"/>
</dbReference>
<keyword evidence="6" id="KW-1185">Reference proteome</keyword>
<dbReference type="PANTHER" id="PTHR28582:SF1">
    <property type="entry name" value="TRNA-SPLICING ENDONUCLEASE SUBUNIT SEN15"/>
    <property type="match status" value="1"/>
</dbReference>
<feature type="compositionally biased region" description="Low complexity" evidence="3">
    <location>
        <begin position="188"/>
        <end position="201"/>
    </location>
</feature>
<feature type="domain" description="tRNA-splicing endonuclease subunit Sen15" evidence="4">
    <location>
        <begin position="305"/>
        <end position="404"/>
    </location>
</feature>
<feature type="compositionally biased region" description="Basic and acidic residues" evidence="3">
    <location>
        <begin position="1"/>
        <end position="14"/>
    </location>
</feature>
<evidence type="ECO:0000313" key="7">
    <source>
        <dbReference type="Proteomes" id="UP000429181"/>
    </source>
</evidence>
<feature type="compositionally biased region" description="Basic and acidic residues" evidence="3">
    <location>
        <begin position="202"/>
        <end position="215"/>
    </location>
</feature>
<dbReference type="STRING" id="30522.A0A4W2H0H6"/>
<dbReference type="InterPro" id="IPR036167">
    <property type="entry name" value="tRNA_intron_Endo_cat-like_sf"/>
</dbReference>
<dbReference type="Gene3D" id="3.40.1350.10">
    <property type="match status" value="1"/>
</dbReference>
<dbReference type="Ensembl" id="ENSBIXT00000016029.1">
    <property type="protein sequence ID" value="ENSBIXP00000008375.1"/>
    <property type="gene ID" value="ENSBIXG00000008039.1"/>
</dbReference>
<accession>A0A4W2H0H6</accession>
<dbReference type="InterPro" id="IPR018593">
    <property type="entry name" value="tRNA-endonuc_su_Sen15"/>
</dbReference>
<feature type="region of interest" description="Disordered" evidence="3">
    <location>
        <begin position="1"/>
        <end position="255"/>
    </location>
</feature>
<dbReference type="Proteomes" id="UP000429181">
    <property type="component" value="Chromosome 16"/>
</dbReference>
<protein>
    <submittedName>
        <fullName evidence="5">tRNA splicing endonuclease subunit 15</fullName>
    </submittedName>
</protein>
<comment type="similarity">
    <text evidence="1">Belongs to the SEN15 family.</text>
</comment>
<dbReference type="AlphaFoldDB" id="A0A4W2H0H6"/>
<evidence type="ECO:0000256" key="3">
    <source>
        <dbReference type="SAM" id="MobiDB-lite"/>
    </source>
</evidence>
<evidence type="ECO:0000313" key="5">
    <source>
        <dbReference type="Ensembl" id="ENSBIXP00005024498.1"/>
    </source>
</evidence>
<dbReference type="Ensembl" id="ENSBIXT00005039742.1">
    <property type="protein sequence ID" value="ENSBIXP00005024498.1"/>
    <property type="gene ID" value="ENSBIXG00005027043.1"/>
</dbReference>
<feature type="compositionally biased region" description="Low complexity" evidence="3">
    <location>
        <begin position="245"/>
        <end position="254"/>
    </location>
</feature>
<sequence>MRGEEKRNLRECKGGEASTFAASPQPYLGEARGHPIRTVPGGAPCGLLIPRSTRGAHRRARPSRPQPLIRPGPGQAARGVRTMSPARPELPPDPPARRGGLTRWPSCSWGSPGAPGSRGSEAACAQRCARGRPRAPWVSAGATRGKPPPPLRRPRSPPRRRSAPGSRRAAEPRRGAAAPRPGGRRGARPCSGPWRAAGRPGADARGRRRGAEGRRLARAHWHGLGRRDPPAAAAAAPPRPRRGRSGVPAAAGARLGSGSQTVVSVRLFVPSPAESSSSSGSACTEYLEMMELDIGDATQVYIAFLVYLDLMESKSWHEVNCVGLPDLQLICLLGTEIEGEGLQTVVPTPISASLSHNRIREILKASRKLQGDPDLPTSFTLAIVESDSTIVYYKLTDGFMLPDPQNISLRR</sequence>
<name>A0A4W2H0H6_BOBOX</name>
<dbReference type="GeneTree" id="ENSGT00390000014781"/>
<dbReference type="GO" id="GO:0003676">
    <property type="term" value="F:nucleic acid binding"/>
    <property type="evidence" value="ECO:0007669"/>
    <property type="project" value="InterPro"/>
</dbReference>
<evidence type="ECO:0000256" key="1">
    <source>
        <dbReference type="ARBA" id="ARBA00006091"/>
    </source>
</evidence>
<reference evidence="6 7" key="1">
    <citation type="submission" date="2018-11" db="EMBL/GenBank/DDBJ databases">
        <title>Haplotype-resolved cattle genomes.</title>
        <authorList>
            <person name="Low W.Y."/>
            <person name="Tearle R."/>
            <person name="Bickhart D.M."/>
            <person name="Rosen B.D."/>
            <person name="Koren S."/>
            <person name="Rhie A."/>
            <person name="Hiendleder S."/>
            <person name="Phillippy A.M."/>
            <person name="Smith T.P.L."/>
            <person name="Williams J.L."/>
        </authorList>
    </citation>
    <scope>NUCLEOTIDE SEQUENCE [LARGE SCALE GENOMIC DNA]</scope>
</reference>
<proteinExistence type="inferred from homology"/>
<dbReference type="Proteomes" id="UP000314981">
    <property type="component" value="Chromosome 16"/>
</dbReference>
<dbReference type="InterPro" id="IPR011856">
    <property type="entry name" value="tRNA_endonuc-like_dom_sf"/>
</dbReference>
<dbReference type="GO" id="GO:0005634">
    <property type="term" value="C:nucleus"/>
    <property type="evidence" value="ECO:0007669"/>
    <property type="project" value="UniProtKB-ARBA"/>
</dbReference>
<organism evidence="5 7">
    <name type="scientific">Bos indicus x Bos taurus</name>
    <name type="common">Hybrid cattle</name>
    <dbReference type="NCBI Taxonomy" id="30522"/>
    <lineage>
        <taxon>Eukaryota</taxon>
        <taxon>Metazoa</taxon>
        <taxon>Chordata</taxon>
        <taxon>Craniata</taxon>
        <taxon>Vertebrata</taxon>
        <taxon>Euteleostomi</taxon>
        <taxon>Mammalia</taxon>
        <taxon>Eutheria</taxon>
        <taxon>Laurasiatheria</taxon>
        <taxon>Artiodactyla</taxon>
        <taxon>Ruminantia</taxon>
        <taxon>Pecora</taxon>
        <taxon>Bovidae</taxon>
        <taxon>Bovinae</taxon>
        <taxon>Bos</taxon>
    </lineage>
</organism>
<keyword evidence="2" id="KW-0819">tRNA processing</keyword>
<gene>
    <name evidence="5" type="primary">TSEN15</name>
</gene>
<evidence type="ECO:0000256" key="2">
    <source>
        <dbReference type="ARBA" id="ARBA00022694"/>
    </source>
</evidence>
<reference evidence="5" key="2">
    <citation type="submission" date="2025-05" db="UniProtKB">
        <authorList>
            <consortium name="Ensembl"/>
        </authorList>
    </citation>
    <scope>IDENTIFICATION</scope>
</reference>
<evidence type="ECO:0000313" key="6">
    <source>
        <dbReference type="Proteomes" id="UP000314981"/>
    </source>
</evidence>
<evidence type="ECO:0000259" key="4">
    <source>
        <dbReference type="Pfam" id="PF09631"/>
    </source>
</evidence>
<dbReference type="Pfam" id="PF09631">
    <property type="entry name" value="Sen15"/>
    <property type="match status" value="1"/>
</dbReference>